<organism evidence="4 5">
    <name type="scientific">Bacteroides sedimenti</name>
    <dbReference type="NCBI Taxonomy" id="2136147"/>
    <lineage>
        <taxon>Bacteria</taxon>
        <taxon>Pseudomonadati</taxon>
        <taxon>Bacteroidota</taxon>
        <taxon>Bacteroidia</taxon>
        <taxon>Bacteroidales</taxon>
        <taxon>Bacteroidaceae</taxon>
        <taxon>Bacteroides</taxon>
    </lineage>
</organism>
<reference evidence="4 5" key="1">
    <citation type="submission" date="2023-04" db="EMBL/GenBank/DDBJ databases">
        <title>Draft genome sequence of acteroides sedimenti strain YN3PY1.</title>
        <authorList>
            <person name="Yoshida N."/>
        </authorList>
    </citation>
    <scope>NUCLEOTIDE SEQUENCE [LARGE SCALE GENOMIC DNA]</scope>
    <source>
        <strain evidence="4 5">YN3PY1</strain>
    </source>
</reference>
<evidence type="ECO:0000313" key="5">
    <source>
        <dbReference type="Proteomes" id="UP001496674"/>
    </source>
</evidence>
<evidence type="ECO:0000259" key="2">
    <source>
        <dbReference type="Pfam" id="PF04773"/>
    </source>
</evidence>
<accession>A0ABM8I750</accession>
<evidence type="ECO:0000256" key="1">
    <source>
        <dbReference type="SAM" id="Coils"/>
    </source>
</evidence>
<feature type="domain" description="Protein FecR C-terminal" evidence="3">
    <location>
        <begin position="266"/>
        <end position="335"/>
    </location>
</feature>
<dbReference type="Pfam" id="PF04773">
    <property type="entry name" value="FecR"/>
    <property type="match status" value="1"/>
</dbReference>
<dbReference type="EMBL" id="AP028055">
    <property type="protein sequence ID" value="BEG97933.1"/>
    <property type="molecule type" value="Genomic_DNA"/>
</dbReference>
<keyword evidence="5" id="KW-1185">Reference proteome</keyword>
<feature type="coiled-coil region" evidence="1">
    <location>
        <begin position="58"/>
        <end position="85"/>
    </location>
</feature>
<protein>
    <submittedName>
        <fullName evidence="4">Anti-sigma factor</fullName>
    </submittedName>
</protein>
<dbReference type="InterPro" id="IPR032508">
    <property type="entry name" value="FecR_C"/>
</dbReference>
<dbReference type="Gene3D" id="2.60.120.1440">
    <property type="match status" value="1"/>
</dbReference>
<sequence length="339" mass="39041">MEFEINDKLLIDYLKGNLDEEQRKAVTEWYEASPQNQKELENLYFTLFVSDRLAVMERINVEKSLQDLKARIRAKENELIEESERWWKGAYLKKAIIAAAILAGVIFAGGNTLKHMISSMNQSFMVCTAQGERTKVLLPDGTMVWLNACSQVKYSSSLFSSERKVDMEGEAYFEVKKDKHAPFVVNSCGVSTRVLGTKFNIRANKEEEEVVATLLEGSILIKASEPKGQEAKMIPNQQMRVNKNTGDMKLANVDDSSAAIWWMEGKLHFEKETFANMATTFEKQFNVNIVFMDEKIKQERFTCDLETKDNIYQILSILRLTNKFNYEIKDRKILIYSIK</sequence>
<proteinExistence type="predicted"/>
<dbReference type="InterPro" id="IPR012373">
    <property type="entry name" value="Ferrdict_sens_TM"/>
</dbReference>
<keyword evidence="1" id="KW-0175">Coiled coil</keyword>
<name>A0ABM8I750_9BACE</name>
<gene>
    <name evidence="4" type="ORF">BSYN_01980</name>
</gene>
<dbReference type="PANTHER" id="PTHR30273:SF2">
    <property type="entry name" value="PROTEIN FECR"/>
    <property type="match status" value="1"/>
</dbReference>
<dbReference type="InterPro" id="IPR006860">
    <property type="entry name" value="FecR"/>
</dbReference>
<dbReference type="Proteomes" id="UP001496674">
    <property type="component" value="Chromosome"/>
</dbReference>
<dbReference type="Gene3D" id="3.55.50.30">
    <property type="match status" value="1"/>
</dbReference>
<dbReference type="RefSeq" id="WP_353332428.1">
    <property type="nucleotide sequence ID" value="NZ_AP028055.1"/>
</dbReference>
<feature type="domain" description="FecR protein" evidence="2">
    <location>
        <begin position="127"/>
        <end position="219"/>
    </location>
</feature>
<evidence type="ECO:0000313" key="4">
    <source>
        <dbReference type="EMBL" id="BEG97933.1"/>
    </source>
</evidence>
<dbReference type="PANTHER" id="PTHR30273">
    <property type="entry name" value="PERIPLASMIC SIGNAL SENSOR AND SIGMA FACTOR ACTIVATOR FECR-RELATED"/>
    <property type="match status" value="1"/>
</dbReference>
<dbReference type="PIRSF" id="PIRSF018266">
    <property type="entry name" value="FecR"/>
    <property type="match status" value="1"/>
</dbReference>
<evidence type="ECO:0000259" key="3">
    <source>
        <dbReference type="Pfam" id="PF16344"/>
    </source>
</evidence>
<dbReference type="Pfam" id="PF16344">
    <property type="entry name" value="FecR_C"/>
    <property type="match status" value="1"/>
</dbReference>